<evidence type="ECO:0000313" key="1">
    <source>
        <dbReference type="EMBL" id="GMT34543.1"/>
    </source>
</evidence>
<dbReference type="AlphaFoldDB" id="A0AAV5WWB8"/>
<organism evidence="1 2">
    <name type="scientific">Pristionchus fissidentatus</name>
    <dbReference type="NCBI Taxonomy" id="1538716"/>
    <lineage>
        <taxon>Eukaryota</taxon>
        <taxon>Metazoa</taxon>
        <taxon>Ecdysozoa</taxon>
        <taxon>Nematoda</taxon>
        <taxon>Chromadorea</taxon>
        <taxon>Rhabditida</taxon>
        <taxon>Rhabditina</taxon>
        <taxon>Diplogasteromorpha</taxon>
        <taxon>Diplogasteroidea</taxon>
        <taxon>Neodiplogasteridae</taxon>
        <taxon>Pristionchus</taxon>
    </lineage>
</organism>
<gene>
    <name evidence="1" type="ORF">PFISCL1PPCAC_25840</name>
</gene>
<feature type="non-terminal residue" evidence="1">
    <location>
        <position position="1"/>
    </location>
</feature>
<protein>
    <submittedName>
        <fullName evidence="1">Uncharacterized protein</fullName>
    </submittedName>
</protein>
<sequence>VIDQLALFEQKVEVNRDQKDPDDVLFGEIFKALETSCDNQVKNQAVQALNILQQRFCQMKNFENEEAMSVKVDQLSMATNIVENSGERTALPRLIRMEKREDESMFGVNV</sequence>
<feature type="non-terminal residue" evidence="1">
    <location>
        <position position="110"/>
    </location>
</feature>
<accession>A0AAV5WWB8</accession>
<evidence type="ECO:0000313" key="2">
    <source>
        <dbReference type="Proteomes" id="UP001432322"/>
    </source>
</evidence>
<comment type="caution">
    <text evidence="1">The sequence shown here is derived from an EMBL/GenBank/DDBJ whole genome shotgun (WGS) entry which is preliminary data.</text>
</comment>
<keyword evidence="2" id="KW-1185">Reference proteome</keyword>
<dbReference type="EMBL" id="BTSY01000006">
    <property type="protein sequence ID" value="GMT34543.1"/>
    <property type="molecule type" value="Genomic_DNA"/>
</dbReference>
<name>A0AAV5WWB8_9BILA</name>
<reference evidence="1" key="1">
    <citation type="submission" date="2023-10" db="EMBL/GenBank/DDBJ databases">
        <title>Genome assembly of Pristionchus species.</title>
        <authorList>
            <person name="Yoshida K."/>
            <person name="Sommer R.J."/>
        </authorList>
    </citation>
    <scope>NUCLEOTIDE SEQUENCE</scope>
    <source>
        <strain evidence="1">RS5133</strain>
    </source>
</reference>
<proteinExistence type="predicted"/>
<dbReference type="Proteomes" id="UP001432322">
    <property type="component" value="Unassembled WGS sequence"/>
</dbReference>